<evidence type="ECO:0000256" key="4">
    <source>
        <dbReference type="ARBA" id="ARBA00019692"/>
    </source>
</evidence>
<keyword evidence="7" id="KW-0812">Transmembrane</keyword>
<dbReference type="RefSeq" id="WP_136549926.1">
    <property type="nucleotide sequence ID" value="NZ_CP031093.1"/>
</dbReference>
<evidence type="ECO:0000256" key="7">
    <source>
        <dbReference type="ARBA" id="ARBA00022692"/>
    </source>
</evidence>
<evidence type="ECO:0000256" key="11">
    <source>
        <dbReference type="ARBA" id="ARBA00023136"/>
    </source>
</evidence>
<dbReference type="EMBL" id="CP031093">
    <property type="protein sequence ID" value="QCF27215.1"/>
    <property type="molecule type" value="Genomic_DNA"/>
</dbReference>
<dbReference type="SUPFAM" id="SSF158855">
    <property type="entry name" value="Lipase chaperone-like"/>
    <property type="match status" value="1"/>
</dbReference>
<keyword evidence="6" id="KW-0997">Cell inner membrane</keyword>
<dbReference type="GO" id="GO:0016042">
    <property type="term" value="P:lipid catabolic process"/>
    <property type="evidence" value="ECO:0007669"/>
    <property type="project" value="UniProtKB-KW"/>
</dbReference>
<protein>
    <recommendedName>
        <fullName evidence="4">Lipase chaperone</fullName>
    </recommendedName>
    <alternativeName>
        <fullName evidence="15">Lipase foldase</fullName>
    </alternativeName>
    <alternativeName>
        <fullName evidence="13">Lipase helper protein</fullName>
    </alternativeName>
    <alternativeName>
        <fullName evidence="14">Lipase modulator</fullName>
    </alternativeName>
</protein>
<dbReference type="Pfam" id="PF03280">
    <property type="entry name" value="Lipase_chap"/>
    <property type="match status" value="1"/>
</dbReference>
<keyword evidence="5" id="KW-1003">Cell membrane</keyword>
<evidence type="ECO:0000256" key="9">
    <source>
        <dbReference type="ARBA" id="ARBA00022989"/>
    </source>
</evidence>
<dbReference type="GO" id="GO:0051082">
    <property type="term" value="F:unfolded protein binding"/>
    <property type="evidence" value="ECO:0007669"/>
    <property type="project" value="InterPro"/>
</dbReference>
<dbReference type="GO" id="GO:0006457">
    <property type="term" value="P:protein folding"/>
    <property type="evidence" value="ECO:0007669"/>
    <property type="project" value="InterPro"/>
</dbReference>
<dbReference type="KEGG" id="hmi:soil367_15470"/>
<evidence type="ECO:0000313" key="16">
    <source>
        <dbReference type="EMBL" id="QCF27215.1"/>
    </source>
</evidence>
<comment type="function">
    <text evidence="1">May be involved in the folding of the extracellular lipase during its passage through the periplasm.</text>
</comment>
<dbReference type="Proteomes" id="UP000298049">
    <property type="component" value="Chromosome"/>
</dbReference>
<keyword evidence="11" id="KW-0472">Membrane</keyword>
<dbReference type="GO" id="GO:0005886">
    <property type="term" value="C:plasma membrane"/>
    <property type="evidence" value="ECO:0007669"/>
    <property type="project" value="UniProtKB-SubCell"/>
</dbReference>
<keyword evidence="8" id="KW-0442">Lipid degradation</keyword>
<sequence length="343" mass="39406">MSKRRYVGLSVFLLITVSLAFFFAIPPEQETTPSPAAKDYPDSVVAETTGADKVNVVDAAQLVERIAVRFLETYGDTIDQPATQAQLFEERRLLLSKYPSRGAALFEDALALAFPELKDQILALLAKLSLYYEWLDEQELRLQGLETLQRQAAVWQKREEIFGQLASQLWADEENAIEKKSEAFQQELTRLNEAEHLSLQELAYQLQATVDNLYDDDLATRMTGAGTMGRTLFSMNSVQNQLKSLPNEERQAKINELRRQLGYPEDAVERLAKLDQEREQKWQNGEAYMAQRQQLQQSLSGRELDNAMQRLRQEYFGSSAPTIAREEEEDFFRFERGRRYGVN</sequence>
<keyword evidence="12" id="KW-0143">Chaperone</keyword>
<keyword evidence="10" id="KW-0443">Lipid metabolism</keyword>
<comment type="subcellular location">
    <subcellularLocation>
        <location evidence="2">Cell inner membrane</location>
        <topology evidence="2">Single-pass membrane protein</topology>
        <orientation evidence="2">Periplasmic side</orientation>
    </subcellularLocation>
</comment>
<evidence type="ECO:0000256" key="8">
    <source>
        <dbReference type="ARBA" id="ARBA00022963"/>
    </source>
</evidence>
<accession>A0A4P7XK38</accession>
<evidence type="ECO:0000256" key="12">
    <source>
        <dbReference type="ARBA" id="ARBA00023186"/>
    </source>
</evidence>
<comment type="similarity">
    <text evidence="3">Belongs to the lipase chaperone family.</text>
</comment>
<dbReference type="OrthoDB" id="318927at2"/>
<keyword evidence="17" id="KW-1185">Reference proteome</keyword>
<organism evidence="16 17">
    <name type="scientific">Hydrocarboniclastica marina</name>
    <dbReference type="NCBI Taxonomy" id="2259620"/>
    <lineage>
        <taxon>Bacteria</taxon>
        <taxon>Pseudomonadati</taxon>
        <taxon>Pseudomonadota</taxon>
        <taxon>Gammaproteobacteria</taxon>
        <taxon>Alteromonadales</taxon>
        <taxon>Alteromonadaceae</taxon>
        <taxon>Hydrocarboniclastica</taxon>
    </lineage>
</organism>
<name>A0A4P7XK38_9ALTE</name>
<gene>
    <name evidence="16" type="ORF">soil367_15470</name>
</gene>
<evidence type="ECO:0000256" key="5">
    <source>
        <dbReference type="ARBA" id="ARBA00022475"/>
    </source>
</evidence>
<dbReference type="AlphaFoldDB" id="A0A4P7XK38"/>
<evidence type="ECO:0000313" key="17">
    <source>
        <dbReference type="Proteomes" id="UP000298049"/>
    </source>
</evidence>
<evidence type="ECO:0000256" key="1">
    <source>
        <dbReference type="ARBA" id="ARBA00003280"/>
    </source>
</evidence>
<keyword evidence="9" id="KW-1133">Transmembrane helix</keyword>
<evidence type="ECO:0000256" key="3">
    <source>
        <dbReference type="ARBA" id="ARBA00010358"/>
    </source>
</evidence>
<dbReference type="InterPro" id="IPR004961">
    <property type="entry name" value="Lipase_chaperone"/>
</dbReference>
<reference evidence="16 17" key="1">
    <citation type="submission" date="2018-07" db="EMBL/GenBank/DDBJ databases">
        <title>Marsedoiliclastica nanhaica gen. nov. sp. nov., a novel marine hydrocarbonoclastic bacterium isolated from an in-situ enriched hydrocarbon-degrading consortium in deep-sea sediment.</title>
        <authorList>
            <person name="Dong C."/>
            <person name="Ma T."/>
            <person name="Liu R."/>
            <person name="Shao Z."/>
        </authorList>
    </citation>
    <scope>NUCLEOTIDE SEQUENCE [LARGE SCALE GENOMIC DNA]</scope>
    <source>
        <strain evidence="17">soil36-7</strain>
    </source>
</reference>
<evidence type="ECO:0000256" key="6">
    <source>
        <dbReference type="ARBA" id="ARBA00022519"/>
    </source>
</evidence>
<proteinExistence type="inferred from homology"/>
<evidence type="ECO:0000256" key="10">
    <source>
        <dbReference type="ARBA" id="ARBA00023098"/>
    </source>
</evidence>
<evidence type="ECO:0000256" key="15">
    <source>
        <dbReference type="ARBA" id="ARBA00033028"/>
    </source>
</evidence>
<evidence type="ECO:0000256" key="13">
    <source>
        <dbReference type="ARBA" id="ARBA00030948"/>
    </source>
</evidence>
<evidence type="ECO:0000256" key="14">
    <source>
        <dbReference type="ARBA" id="ARBA00031542"/>
    </source>
</evidence>
<evidence type="ECO:0000256" key="2">
    <source>
        <dbReference type="ARBA" id="ARBA00004383"/>
    </source>
</evidence>